<dbReference type="GO" id="GO:0005737">
    <property type="term" value="C:cytoplasm"/>
    <property type="evidence" value="ECO:0007669"/>
    <property type="project" value="UniProtKB-SubCell"/>
</dbReference>
<feature type="compositionally biased region" description="Polar residues" evidence="9">
    <location>
        <begin position="160"/>
        <end position="179"/>
    </location>
</feature>
<comment type="function">
    <text evidence="5">RNA-binding nucleolar protein required for pre-rRNA processing. Involved in production of 18S rRNA and assembly of small ribosomal subunit.</text>
</comment>
<feature type="repeat" description="Pumilio" evidence="8">
    <location>
        <begin position="589"/>
        <end position="624"/>
    </location>
</feature>
<evidence type="ECO:0000313" key="12">
    <source>
        <dbReference type="Proteomes" id="UP000696280"/>
    </source>
</evidence>
<keyword evidence="2" id="KW-0963">Cytoplasm</keyword>
<dbReference type="SUPFAM" id="SSF48371">
    <property type="entry name" value="ARM repeat"/>
    <property type="match status" value="1"/>
</dbReference>
<evidence type="ECO:0000256" key="7">
    <source>
        <dbReference type="ARBA" id="ARBA00081811"/>
    </source>
</evidence>
<dbReference type="Proteomes" id="UP000696280">
    <property type="component" value="Unassembled WGS sequence"/>
</dbReference>
<dbReference type="InterPro" id="IPR033133">
    <property type="entry name" value="PUM-HD"/>
</dbReference>
<comment type="caution">
    <text evidence="11">The sequence shown here is derived from an EMBL/GenBank/DDBJ whole genome shotgun (WGS) entry which is preliminary data.</text>
</comment>
<feature type="repeat" description="Pumilio" evidence="8">
    <location>
        <begin position="553"/>
        <end position="588"/>
    </location>
</feature>
<feature type="compositionally biased region" description="Low complexity" evidence="9">
    <location>
        <begin position="913"/>
        <end position="925"/>
    </location>
</feature>
<feature type="region of interest" description="Disordered" evidence="9">
    <location>
        <begin position="427"/>
        <end position="455"/>
    </location>
</feature>
<feature type="compositionally biased region" description="Polar residues" evidence="9">
    <location>
        <begin position="135"/>
        <end position="152"/>
    </location>
</feature>
<keyword evidence="12" id="KW-1185">Reference proteome</keyword>
<dbReference type="SMART" id="SM00025">
    <property type="entry name" value="Pumilio"/>
    <property type="match status" value="8"/>
</dbReference>
<dbReference type="InterPro" id="IPR016024">
    <property type="entry name" value="ARM-type_fold"/>
</dbReference>
<organism evidence="11 12">
    <name type="scientific">Hymenoscyphus fraxineus</name>
    <dbReference type="NCBI Taxonomy" id="746836"/>
    <lineage>
        <taxon>Eukaryota</taxon>
        <taxon>Fungi</taxon>
        <taxon>Dikarya</taxon>
        <taxon>Ascomycota</taxon>
        <taxon>Pezizomycotina</taxon>
        <taxon>Leotiomycetes</taxon>
        <taxon>Helotiales</taxon>
        <taxon>Helotiaceae</taxon>
        <taxon>Hymenoscyphus</taxon>
    </lineage>
</organism>
<evidence type="ECO:0000256" key="8">
    <source>
        <dbReference type="PROSITE-ProRule" id="PRU00317"/>
    </source>
</evidence>
<evidence type="ECO:0000313" key="11">
    <source>
        <dbReference type="EMBL" id="CAG8955241.1"/>
    </source>
</evidence>
<proteinExistence type="inferred from homology"/>
<feature type="region of interest" description="Disordered" evidence="9">
    <location>
        <begin position="1"/>
        <end position="209"/>
    </location>
</feature>
<dbReference type="FunFam" id="1.25.10.10:FF:000004">
    <property type="entry name" value="Pumilio homolog 1 isoform 2"/>
    <property type="match status" value="1"/>
</dbReference>
<evidence type="ECO:0000259" key="10">
    <source>
        <dbReference type="PROSITE" id="PS50303"/>
    </source>
</evidence>
<sequence>MSSATTNRPSGAMTNAARSTRFGGEFGTAPARHNSDERNTQSGSLAPGFGNGSSWQASSGIWGKNAIGSGMPNTKRDASRSRGGSAKDREPSAITDNQVVGDDAEYPLPSGSGALRGSSQADPWGAPASGPWNAPDTTSPTLQSSHSGSASPTHHRNSLPAASQATLSEIQNSYQQSRIGQPAAYGRGAPKSSLDPSSGPFTFGRKPSFVYADDKENSSQFSGSGVENNYEYDGSARGFKGEQFVPPNFLAVNGSASRDSSIPPSRTSDSGLNNVNMPYGNAPFGSIGASHTPTSSMHSQRPSFSGPSASYTSQGNSSRFADSTQLDAGLGDKFAGLGFVETDPINPTHGALNPTYSPSQAKFVPQPFAHNGAAALWDMPNGPKSINGHDRYGSQSFTDQGYFKPHLHERGSVSPAGSDYRRGYSSPKYYSSGATPPIDQVYRPTSRGPRIPQGPSEMDRRFQQNILAQQAAYMYGSGPFQGQYPPQAYDYPPPNFRPGNVSYGYQMPMPPYTPTQTIPTRPKEQDIGVGVRSVLLEEFRANSKSNKRYELKDIYNHVVEFSGDQHGSRFIQQKLETANSDEKEQLFREIQPNALQLMTDVFGNYVIQKLFEHGNQIQKRVLAETMKNHVMELSMQMYGCRVVQKALEHVLADQQAELVEELKVDVLKCVKDQNGNHVVQKAIERVPTEHIQFVIEAFRGQVHILATHPYGCRVIQRILEYCKPHDQAAVLEELHQCASMLITDQYGNYVTQHVIQHGKPVDRAKIIKIISAQLLTLSKHKFASNVVEKSIQFGTAEQRKGLVAQLTALHSDGSSPLQLMMKDQYGNYVIQKLLAQLKGAEREAFVEDMKPQLLHLKKYSYGKQIAAIEKLIFTGPAPSYMTPSSVTASTSPSMPIEITSSAPTPILTNGQNSPQSSSLPSTSVSMIDDPSESTSSGKTAVEAHDANCPEVVINGV</sequence>
<evidence type="ECO:0000256" key="1">
    <source>
        <dbReference type="ARBA" id="ARBA00004496"/>
    </source>
</evidence>
<feature type="region of interest" description="Disordered" evidence="9">
    <location>
        <begin position="250"/>
        <end position="320"/>
    </location>
</feature>
<feature type="compositionally biased region" description="Low complexity" evidence="9">
    <location>
        <begin position="882"/>
        <end position="895"/>
    </location>
</feature>
<dbReference type="InterPro" id="IPR033712">
    <property type="entry name" value="Pumilio_RNA-bd"/>
</dbReference>
<dbReference type="Pfam" id="PF00806">
    <property type="entry name" value="PUF"/>
    <property type="match status" value="8"/>
</dbReference>
<dbReference type="PROSITE" id="PS50302">
    <property type="entry name" value="PUM"/>
    <property type="match status" value="8"/>
</dbReference>
<feature type="repeat" description="Pumilio" evidence="8">
    <location>
        <begin position="769"/>
        <end position="804"/>
    </location>
</feature>
<evidence type="ECO:0000256" key="3">
    <source>
        <dbReference type="ARBA" id="ARBA00022737"/>
    </source>
</evidence>
<evidence type="ECO:0000256" key="5">
    <source>
        <dbReference type="ARBA" id="ARBA00024893"/>
    </source>
</evidence>
<comment type="similarity">
    <text evidence="6">Belongs to the PUF3 family.</text>
</comment>
<dbReference type="GO" id="GO:0003730">
    <property type="term" value="F:mRNA 3'-UTR binding"/>
    <property type="evidence" value="ECO:0007669"/>
    <property type="project" value="TreeGrafter"/>
</dbReference>
<feature type="region of interest" description="Disordered" evidence="9">
    <location>
        <begin position="882"/>
        <end position="956"/>
    </location>
</feature>
<dbReference type="CDD" id="cd07920">
    <property type="entry name" value="Pumilio"/>
    <property type="match status" value="1"/>
</dbReference>
<feature type="repeat" description="Pumilio" evidence="8">
    <location>
        <begin position="697"/>
        <end position="732"/>
    </location>
</feature>
<keyword evidence="3" id="KW-0677">Repeat</keyword>
<feature type="compositionally biased region" description="Polar residues" evidence="9">
    <location>
        <begin position="254"/>
        <end position="276"/>
    </location>
</feature>
<reference evidence="11" key="1">
    <citation type="submission" date="2021-07" db="EMBL/GenBank/DDBJ databases">
        <authorList>
            <person name="Durling M."/>
        </authorList>
    </citation>
    <scope>NUCLEOTIDE SEQUENCE</scope>
</reference>
<feature type="compositionally biased region" description="Polar residues" evidence="9">
    <location>
        <begin position="289"/>
        <end position="320"/>
    </location>
</feature>
<dbReference type="PANTHER" id="PTHR12537:SF12">
    <property type="entry name" value="MATERNAL PROTEIN PUMILIO"/>
    <property type="match status" value="1"/>
</dbReference>
<accession>A0A9N9KWN3</accession>
<feature type="compositionally biased region" description="Polar residues" evidence="9">
    <location>
        <begin position="1"/>
        <end position="18"/>
    </location>
</feature>
<dbReference type="GO" id="GO:0000288">
    <property type="term" value="P:nuclear-transcribed mRNA catabolic process, deadenylation-dependent decay"/>
    <property type="evidence" value="ECO:0007669"/>
    <property type="project" value="TreeGrafter"/>
</dbReference>
<feature type="compositionally biased region" description="Basic and acidic residues" evidence="9">
    <location>
        <begin position="74"/>
        <end position="91"/>
    </location>
</feature>
<dbReference type="EMBL" id="CAJVRL010000060">
    <property type="protein sequence ID" value="CAG8955241.1"/>
    <property type="molecule type" value="Genomic_DNA"/>
</dbReference>
<protein>
    <recommendedName>
        <fullName evidence="7">Pumilio homology domain family member 3</fullName>
    </recommendedName>
</protein>
<feature type="repeat" description="Pumilio" evidence="8">
    <location>
        <begin position="733"/>
        <end position="768"/>
    </location>
</feature>
<evidence type="ECO:0000256" key="4">
    <source>
        <dbReference type="ARBA" id="ARBA00022884"/>
    </source>
</evidence>
<evidence type="ECO:0000256" key="9">
    <source>
        <dbReference type="SAM" id="MobiDB-lite"/>
    </source>
</evidence>
<dbReference type="OrthoDB" id="668540at2759"/>
<name>A0A9N9KWN3_9HELO</name>
<dbReference type="InterPro" id="IPR001313">
    <property type="entry name" value="Pumilio_RNA-bd_rpt"/>
</dbReference>
<feature type="compositionally biased region" description="Polar residues" evidence="9">
    <location>
        <begin position="898"/>
        <end position="912"/>
    </location>
</feature>
<dbReference type="PROSITE" id="PS50303">
    <property type="entry name" value="PUM_HD"/>
    <property type="match status" value="1"/>
</dbReference>
<keyword evidence="4" id="KW-0694">RNA-binding</keyword>
<feature type="repeat" description="Pumilio" evidence="8">
    <location>
        <begin position="808"/>
        <end position="847"/>
    </location>
</feature>
<evidence type="ECO:0000256" key="2">
    <source>
        <dbReference type="ARBA" id="ARBA00022490"/>
    </source>
</evidence>
<feature type="repeat" description="Pumilio" evidence="8">
    <location>
        <begin position="661"/>
        <end position="696"/>
    </location>
</feature>
<dbReference type="AlphaFoldDB" id="A0A9N9KWN3"/>
<comment type="subcellular location">
    <subcellularLocation>
        <location evidence="1">Cytoplasm</location>
    </subcellularLocation>
</comment>
<dbReference type="Gene3D" id="1.25.10.10">
    <property type="entry name" value="Leucine-rich Repeat Variant"/>
    <property type="match status" value="1"/>
</dbReference>
<feature type="repeat" description="Pumilio" evidence="8">
    <location>
        <begin position="625"/>
        <end position="660"/>
    </location>
</feature>
<dbReference type="InterPro" id="IPR011989">
    <property type="entry name" value="ARM-like"/>
</dbReference>
<gene>
    <name evidence="11" type="ORF">HYFRA_00007259</name>
</gene>
<dbReference type="PANTHER" id="PTHR12537">
    <property type="entry name" value="RNA BINDING PROTEIN PUMILIO-RELATED"/>
    <property type="match status" value="1"/>
</dbReference>
<feature type="domain" description="PUM-HD" evidence="10">
    <location>
        <begin position="531"/>
        <end position="873"/>
    </location>
</feature>
<evidence type="ECO:0000256" key="6">
    <source>
        <dbReference type="ARBA" id="ARBA00060736"/>
    </source>
</evidence>